<reference evidence="2" key="1">
    <citation type="submission" date="2016-11" db="UniProtKB">
        <authorList>
            <consortium name="WormBaseParasite"/>
        </authorList>
    </citation>
    <scope>IDENTIFICATION</scope>
</reference>
<organism evidence="1 2">
    <name type="scientific">Macrostomum lignano</name>
    <dbReference type="NCBI Taxonomy" id="282301"/>
    <lineage>
        <taxon>Eukaryota</taxon>
        <taxon>Metazoa</taxon>
        <taxon>Spiralia</taxon>
        <taxon>Lophotrochozoa</taxon>
        <taxon>Platyhelminthes</taxon>
        <taxon>Rhabditophora</taxon>
        <taxon>Macrostomorpha</taxon>
        <taxon>Macrostomida</taxon>
        <taxon>Macrostomidae</taxon>
        <taxon>Macrostomum</taxon>
    </lineage>
</organism>
<name>A0A1I8FIJ6_9PLAT</name>
<dbReference type="AlphaFoldDB" id="A0A1I8FIJ6"/>
<dbReference type="WBParaSite" id="maker-unitig_36404-snap-gene-0.1-mRNA-1">
    <property type="protein sequence ID" value="maker-unitig_36404-snap-gene-0.1-mRNA-1"/>
    <property type="gene ID" value="maker-unitig_36404-snap-gene-0.1"/>
</dbReference>
<accession>A0A1I8FIJ6</accession>
<proteinExistence type="predicted"/>
<evidence type="ECO:0000313" key="1">
    <source>
        <dbReference type="Proteomes" id="UP000095280"/>
    </source>
</evidence>
<dbReference type="Proteomes" id="UP000095280">
    <property type="component" value="Unplaced"/>
</dbReference>
<protein>
    <submittedName>
        <fullName evidence="2">Secreted protein</fullName>
    </submittedName>
</protein>
<sequence>MACSQRLTHSLFTGATRLSSIGIMSCRFALVVLLSRSWTLGGGCPRSSGAARRSQVRHLHTPGSCLGLCEVSEKFATYSCRHQRQLEESGASTGNETLETLPELLHAPGVLLWTPG</sequence>
<evidence type="ECO:0000313" key="2">
    <source>
        <dbReference type="WBParaSite" id="maker-unitig_36404-snap-gene-0.1-mRNA-1"/>
    </source>
</evidence>
<keyword evidence="1" id="KW-1185">Reference proteome</keyword>